<sequence length="233" mass="26086">TGVQSSSSGGTPVAKNLDYTLTALAQKELGKPVHVGRWPSQTAGRFQDVPIDVGEKAVEGILGTANKWRNFFKNNFGDFNSVTNDRYMGRLGGFHNDSLSNRQYEYLEEMIKDTADQFQIKPAEAQAGAWSAFKARWDAVGPRNQQLAVKRGWWDEVNDDVFPEYRKEYHDMTFKDAMNYTPSPAEIEKAAFGGMETGLGKAELPMEFNAGFNHFPELAKDPQALEAHHDMLS</sequence>
<name>A0A383E1Y8_9ZZZZ</name>
<feature type="non-terminal residue" evidence="1">
    <location>
        <position position="1"/>
    </location>
</feature>
<protein>
    <recommendedName>
        <fullName evidence="2">Large polyvalent protein associated domain-containing protein</fullName>
    </recommendedName>
</protein>
<gene>
    <name evidence="1" type="ORF">METZ01_LOCUS503294</name>
</gene>
<evidence type="ECO:0000313" key="1">
    <source>
        <dbReference type="EMBL" id="SVE50440.1"/>
    </source>
</evidence>
<dbReference type="AlphaFoldDB" id="A0A383E1Y8"/>
<feature type="non-terminal residue" evidence="1">
    <location>
        <position position="233"/>
    </location>
</feature>
<dbReference type="EMBL" id="UINC01221906">
    <property type="protein sequence ID" value="SVE50440.1"/>
    <property type="molecule type" value="Genomic_DNA"/>
</dbReference>
<reference evidence="1" key="1">
    <citation type="submission" date="2018-05" db="EMBL/GenBank/DDBJ databases">
        <authorList>
            <person name="Lanie J.A."/>
            <person name="Ng W.-L."/>
            <person name="Kazmierczak K.M."/>
            <person name="Andrzejewski T.M."/>
            <person name="Davidsen T.M."/>
            <person name="Wayne K.J."/>
            <person name="Tettelin H."/>
            <person name="Glass J.I."/>
            <person name="Rusch D."/>
            <person name="Podicherti R."/>
            <person name="Tsui H.-C.T."/>
            <person name="Winkler M.E."/>
        </authorList>
    </citation>
    <scope>NUCLEOTIDE SEQUENCE</scope>
</reference>
<accession>A0A383E1Y8</accession>
<organism evidence="1">
    <name type="scientific">marine metagenome</name>
    <dbReference type="NCBI Taxonomy" id="408172"/>
    <lineage>
        <taxon>unclassified sequences</taxon>
        <taxon>metagenomes</taxon>
        <taxon>ecological metagenomes</taxon>
    </lineage>
</organism>
<evidence type="ECO:0008006" key="2">
    <source>
        <dbReference type="Google" id="ProtNLM"/>
    </source>
</evidence>
<proteinExistence type="predicted"/>